<dbReference type="AlphaFoldDB" id="B3CHE5"/>
<organism evidence="2 3">
    <name type="scientific">Bacteroides intestinalis DSM 17393</name>
    <dbReference type="NCBI Taxonomy" id="471870"/>
    <lineage>
        <taxon>Bacteria</taxon>
        <taxon>Pseudomonadati</taxon>
        <taxon>Bacteroidota</taxon>
        <taxon>Bacteroidia</taxon>
        <taxon>Bacteroidales</taxon>
        <taxon>Bacteroidaceae</taxon>
        <taxon>Bacteroides</taxon>
    </lineage>
</organism>
<dbReference type="Proteomes" id="UP000004596">
    <property type="component" value="Unassembled WGS sequence"/>
</dbReference>
<dbReference type="Gene3D" id="3.20.20.210">
    <property type="match status" value="1"/>
</dbReference>
<dbReference type="GO" id="GO:0004853">
    <property type="term" value="F:uroporphyrinogen decarboxylase activity"/>
    <property type="evidence" value="ECO:0007669"/>
    <property type="project" value="InterPro"/>
</dbReference>
<dbReference type="Pfam" id="PF01208">
    <property type="entry name" value="URO-D"/>
    <property type="match status" value="1"/>
</dbReference>
<dbReference type="STRING" id="471870.BACINT_02987"/>
<reference evidence="2 3" key="2">
    <citation type="submission" date="2008-04" db="EMBL/GenBank/DDBJ databases">
        <authorList>
            <person name="Fulton L."/>
            <person name="Clifton S."/>
            <person name="Fulton B."/>
            <person name="Xu J."/>
            <person name="Minx P."/>
            <person name="Pepin K.H."/>
            <person name="Johnson M."/>
            <person name="Thiruvilangam P."/>
            <person name="Bhonagiri V."/>
            <person name="Nash W.E."/>
            <person name="Mardis E.R."/>
            <person name="Wilson R.K."/>
        </authorList>
    </citation>
    <scope>NUCLEOTIDE SEQUENCE [LARGE SCALE GENOMIC DNA]</scope>
    <source>
        <strain evidence="2 3">DSM 17393</strain>
    </source>
</reference>
<gene>
    <name evidence="2" type="ORF">BACINT_02987</name>
</gene>
<accession>B3CHE5</accession>
<dbReference type="InterPro" id="IPR038071">
    <property type="entry name" value="UROD/MetE-like_sf"/>
</dbReference>
<evidence type="ECO:0000313" key="2">
    <source>
        <dbReference type="EMBL" id="EDV03861.1"/>
    </source>
</evidence>
<evidence type="ECO:0000259" key="1">
    <source>
        <dbReference type="Pfam" id="PF01208"/>
    </source>
</evidence>
<proteinExistence type="predicted"/>
<name>B3CHE5_9BACE</name>
<dbReference type="EMBL" id="ABJL02000008">
    <property type="protein sequence ID" value="EDV03861.1"/>
    <property type="molecule type" value="Genomic_DNA"/>
</dbReference>
<dbReference type="PANTHER" id="PTHR47099">
    <property type="entry name" value="METHYLCOBAMIDE:COM METHYLTRANSFERASE MTBA"/>
    <property type="match status" value="1"/>
</dbReference>
<feature type="domain" description="Uroporphyrinogen decarboxylase (URO-D)" evidence="1">
    <location>
        <begin position="105"/>
        <end position="348"/>
    </location>
</feature>
<comment type="caution">
    <text evidence="2">The sequence shown here is derived from an EMBL/GenBank/DDBJ whole genome shotgun (WGS) entry which is preliminary data.</text>
</comment>
<dbReference type="InterPro" id="IPR000257">
    <property type="entry name" value="Uroporphyrinogen_deCOase"/>
</dbReference>
<dbReference type="SUPFAM" id="SSF51726">
    <property type="entry name" value="UROD/MetE-like"/>
    <property type="match status" value="1"/>
</dbReference>
<dbReference type="GO" id="GO:0006779">
    <property type="term" value="P:porphyrin-containing compound biosynthetic process"/>
    <property type="evidence" value="ECO:0007669"/>
    <property type="project" value="InterPro"/>
</dbReference>
<reference evidence="2 3" key="1">
    <citation type="submission" date="2008-04" db="EMBL/GenBank/DDBJ databases">
        <title>Draft genome sequence of Bacteroides intestinalis (DSM 17393).</title>
        <authorList>
            <person name="Sudarsanam P."/>
            <person name="Ley R."/>
            <person name="Guruge J."/>
            <person name="Turnbaugh P.J."/>
            <person name="Mahowald M."/>
            <person name="Liep D."/>
            <person name="Gordon J."/>
        </authorList>
    </citation>
    <scope>NUCLEOTIDE SEQUENCE [LARGE SCALE GENOMIC DNA]</scope>
    <source>
        <strain evidence="2 3">DSM 17393</strain>
    </source>
</reference>
<dbReference type="PANTHER" id="PTHR47099:SF1">
    <property type="entry name" value="METHYLCOBAMIDE:COM METHYLTRANSFERASE MTBA"/>
    <property type="match status" value="1"/>
</dbReference>
<evidence type="ECO:0000313" key="3">
    <source>
        <dbReference type="Proteomes" id="UP000004596"/>
    </source>
</evidence>
<dbReference type="eggNOG" id="COG0407">
    <property type="taxonomic scope" value="Bacteria"/>
</dbReference>
<protein>
    <recommendedName>
        <fullName evidence="1">Uroporphyrinogen decarboxylase (URO-D) domain-containing protein</fullName>
    </recommendedName>
</protein>
<dbReference type="InterPro" id="IPR052024">
    <property type="entry name" value="Methanogen_methyltrans"/>
</dbReference>
<sequence length="354" mass="40491">MHYLNAYLCSIEFNEIQNPMKRVLFILFCFTTLVQAQIPTNKREVMQQFLSGTLDESYVPAAFFMHFGKDARTGEKAIDAHLRYFLSTGMDFVKIQFEQGYGRIRIEKPEDWELIKPLPSDFFTPTLEIIKYIYDIAGANAMILPTVYSPLQMLIQSVGDKTVIAYAKTEPERVKKALEYFTKALIGYVKACKKIGVDGFYTPTQGGEIKFYEVPGFFETFVKPYDIRVMQECNTQTQFNILHICDYEGKYDDLTRFVSYPGQIINAPCEVADQPFSLQACEQLFKRPAMGGLYRKGAILKGSSDEIAKEIYELKKTLKGKRFILGADCTILPQTPMDNIRTAIKTSHHTCNIE</sequence>